<comment type="caution">
    <text evidence="2">The sequence shown here is derived from an EMBL/GenBank/DDBJ whole genome shotgun (WGS) entry which is preliminary data.</text>
</comment>
<gene>
    <name evidence="2" type="primary">pol</name>
    <name evidence="2" type="ORF">CR513_12968</name>
</gene>
<dbReference type="InterPro" id="IPR036397">
    <property type="entry name" value="RNaseH_sf"/>
</dbReference>
<evidence type="ECO:0000313" key="3">
    <source>
        <dbReference type="Proteomes" id="UP000257109"/>
    </source>
</evidence>
<dbReference type="AlphaFoldDB" id="A0A371HKX4"/>
<dbReference type="SUPFAM" id="SSF53098">
    <property type="entry name" value="Ribonuclease H-like"/>
    <property type="match status" value="1"/>
</dbReference>
<accession>A0A371HKX4</accession>
<dbReference type="InterPro" id="IPR012337">
    <property type="entry name" value="RNaseH-like_sf"/>
</dbReference>
<dbReference type="PANTHER" id="PTHR37984">
    <property type="entry name" value="PROTEIN CBG26694"/>
    <property type="match status" value="1"/>
</dbReference>
<sequence length="121" mass="14116">MFMVLKARPFFDNLCRDTPTTMDDLRMRTTGYIQMEEKVEFYDSVRIGKPSALFGVPKALISDQGSHFYNCAMAMLLEKYGVVHRVATAYHPQTNGQAEVFNKEIKKLLQKMVKPNRYDWR</sequence>
<dbReference type="Proteomes" id="UP000257109">
    <property type="component" value="Unassembled WGS sequence"/>
</dbReference>
<organism evidence="2 3">
    <name type="scientific">Mucuna pruriens</name>
    <name type="common">Velvet bean</name>
    <name type="synonym">Dolichos pruriens</name>
    <dbReference type="NCBI Taxonomy" id="157652"/>
    <lineage>
        <taxon>Eukaryota</taxon>
        <taxon>Viridiplantae</taxon>
        <taxon>Streptophyta</taxon>
        <taxon>Embryophyta</taxon>
        <taxon>Tracheophyta</taxon>
        <taxon>Spermatophyta</taxon>
        <taxon>Magnoliopsida</taxon>
        <taxon>eudicotyledons</taxon>
        <taxon>Gunneridae</taxon>
        <taxon>Pentapetalae</taxon>
        <taxon>rosids</taxon>
        <taxon>fabids</taxon>
        <taxon>Fabales</taxon>
        <taxon>Fabaceae</taxon>
        <taxon>Papilionoideae</taxon>
        <taxon>50 kb inversion clade</taxon>
        <taxon>NPAAA clade</taxon>
        <taxon>indigoferoid/millettioid clade</taxon>
        <taxon>Phaseoleae</taxon>
        <taxon>Mucuna</taxon>
    </lineage>
</organism>
<dbReference type="PANTHER" id="PTHR37984:SF5">
    <property type="entry name" value="PROTEIN NYNRIN-LIKE"/>
    <property type="match status" value="1"/>
</dbReference>
<dbReference type="GO" id="GO:0015074">
    <property type="term" value="P:DNA integration"/>
    <property type="evidence" value="ECO:0007669"/>
    <property type="project" value="InterPro"/>
</dbReference>
<evidence type="ECO:0000259" key="1">
    <source>
        <dbReference type="PROSITE" id="PS50994"/>
    </source>
</evidence>
<dbReference type="OrthoDB" id="1713704at2759"/>
<dbReference type="GO" id="GO:0003676">
    <property type="term" value="F:nucleic acid binding"/>
    <property type="evidence" value="ECO:0007669"/>
    <property type="project" value="InterPro"/>
</dbReference>
<keyword evidence="3" id="KW-1185">Reference proteome</keyword>
<evidence type="ECO:0000313" key="2">
    <source>
        <dbReference type="EMBL" id="RDY03456.1"/>
    </source>
</evidence>
<dbReference type="PROSITE" id="PS50994">
    <property type="entry name" value="INTEGRASE"/>
    <property type="match status" value="1"/>
</dbReference>
<name>A0A371HKX4_MUCPR</name>
<protein>
    <submittedName>
        <fullName evidence="2">Pro-Pol polyprotein</fullName>
    </submittedName>
</protein>
<dbReference type="InterPro" id="IPR050951">
    <property type="entry name" value="Retrovirus_Pol_polyprotein"/>
</dbReference>
<dbReference type="InterPro" id="IPR001584">
    <property type="entry name" value="Integrase_cat-core"/>
</dbReference>
<dbReference type="Gene3D" id="3.30.420.10">
    <property type="entry name" value="Ribonuclease H-like superfamily/Ribonuclease H"/>
    <property type="match status" value="1"/>
</dbReference>
<proteinExistence type="predicted"/>
<reference evidence="2" key="1">
    <citation type="submission" date="2018-05" db="EMBL/GenBank/DDBJ databases">
        <title>Draft genome of Mucuna pruriens seed.</title>
        <authorList>
            <person name="Nnadi N.E."/>
            <person name="Vos R."/>
            <person name="Hasami M.H."/>
            <person name="Devisetty U.K."/>
            <person name="Aguiy J.C."/>
        </authorList>
    </citation>
    <scope>NUCLEOTIDE SEQUENCE [LARGE SCALE GENOMIC DNA]</scope>
    <source>
        <strain evidence="2">JCA_2017</strain>
    </source>
</reference>
<feature type="non-terminal residue" evidence="2">
    <location>
        <position position="121"/>
    </location>
</feature>
<dbReference type="EMBL" id="QJKJ01002299">
    <property type="protein sequence ID" value="RDY03456.1"/>
    <property type="molecule type" value="Genomic_DNA"/>
</dbReference>
<feature type="domain" description="Integrase catalytic" evidence="1">
    <location>
        <begin position="53"/>
        <end position="121"/>
    </location>
</feature>